<dbReference type="Proteomes" id="UP000317648">
    <property type="component" value="Chromosome"/>
</dbReference>
<dbReference type="InterPro" id="IPR036909">
    <property type="entry name" value="Cyt_c-like_dom_sf"/>
</dbReference>
<evidence type="ECO:0000256" key="2">
    <source>
        <dbReference type="SAM" id="SignalP"/>
    </source>
</evidence>
<dbReference type="SUPFAM" id="SSF46626">
    <property type="entry name" value="Cytochrome c"/>
    <property type="match status" value="1"/>
</dbReference>
<keyword evidence="5" id="KW-1185">Reference proteome</keyword>
<evidence type="ECO:0000313" key="4">
    <source>
        <dbReference type="EMBL" id="QDU94014.1"/>
    </source>
</evidence>
<keyword evidence="2" id="KW-0732">Signal</keyword>
<dbReference type="PANTHER" id="PTHR35889:SF3">
    <property type="entry name" value="F-BOX DOMAIN-CONTAINING PROTEIN"/>
    <property type="match status" value="1"/>
</dbReference>
<dbReference type="RefSeq" id="WP_145051717.1">
    <property type="nucleotide sequence ID" value="NZ_CP036433.1"/>
</dbReference>
<feature type="chain" id="PRO_5022093419" evidence="2">
    <location>
        <begin position="23"/>
        <end position="783"/>
    </location>
</feature>
<feature type="domain" description="ENTH" evidence="3">
    <location>
        <begin position="697"/>
        <end position="783"/>
    </location>
</feature>
<dbReference type="InterPro" id="IPR011429">
    <property type="entry name" value="Cyt_c_Planctomycete-type"/>
</dbReference>
<protein>
    <submittedName>
        <fullName evidence="4">Planctomycete cytochrome C</fullName>
    </submittedName>
</protein>
<dbReference type="PANTHER" id="PTHR35889">
    <property type="entry name" value="CYCLOINULO-OLIGOSACCHARIDE FRUCTANOTRANSFERASE-RELATED"/>
    <property type="match status" value="1"/>
</dbReference>
<dbReference type="Pfam" id="PF07635">
    <property type="entry name" value="PSCyt1"/>
    <property type="match status" value="1"/>
</dbReference>
<evidence type="ECO:0000313" key="5">
    <source>
        <dbReference type="Proteomes" id="UP000317648"/>
    </source>
</evidence>
<proteinExistence type="predicted"/>
<dbReference type="InterPro" id="IPR022655">
    <property type="entry name" value="DUF1553"/>
</dbReference>
<feature type="coiled-coil region" evidence="1">
    <location>
        <begin position="384"/>
        <end position="411"/>
    </location>
</feature>
<dbReference type="InterPro" id="IPR011444">
    <property type="entry name" value="DUF1549"/>
</dbReference>
<dbReference type="InterPro" id="IPR013809">
    <property type="entry name" value="ENTH"/>
</dbReference>
<evidence type="ECO:0000259" key="3">
    <source>
        <dbReference type="PROSITE" id="PS50942"/>
    </source>
</evidence>
<organism evidence="4 5">
    <name type="scientific">Lignipirellula cremea</name>
    <dbReference type="NCBI Taxonomy" id="2528010"/>
    <lineage>
        <taxon>Bacteria</taxon>
        <taxon>Pseudomonadati</taxon>
        <taxon>Planctomycetota</taxon>
        <taxon>Planctomycetia</taxon>
        <taxon>Pirellulales</taxon>
        <taxon>Pirellulaceae</taxon>
        <taxon>Lignipirellula</taxon>
    </lineage>
</organism>
<dbReference type="OrthoDB" id="127107at2"/>
<sequence precursor="true">MLQTSPALAIGLLLLAAVPSSAADKVAFNRDIRPILSDNCFSCHGPDATHREADLRLDQPASAKEHGLSPGNLDESEVWQRLVSEDEDLRMPPPDSGKKLLPEQLALIRQWIEQGAPYETHWAYVPPEKQTPPAVKQTAWPRNTIDEFLLARMEAEGIEPSPEADRVTLLRRLSFDLNGLPPTPAEVKAFLADESEGAYESVVDRLLASPRYGERMAMYWLDLVRFADTVGYHGDQDHNISPYRDYCIDAFNQNVPFDQFTREQLAGDLTDSPGNDQLVASGYNRLLQTSHEGGVQPKEYLAIYAADRVRNVSAVWLGGTLGCAQCHDHKFDPYTARDFYSMAAFFADVDEAKHFRNGGNAIPTRRDPEVKLLGPAEHRRVQQLEKLLQNAAATDAQREAWQAELDALKASARLTMITVAIEPREMRILARGDWLDDSGPVVAPATPAFLPALETGDRRATRLDLANWLTNPDQAGGLTARVFANRFWYLLFGVGLSKNLDDFGGQGEPPVHAELLDYLAVEFYSSGWNVKRLLKQMVMSQAYRQSSVATPAARLRDPYNRLVARQSSFRLPAEMVRDNALAISGLLVLDYGGGSVKPYQPEGYYRHLNFPKRTYSADTDDQQWRRGVYMHWQRQFLHPMLKAFDAPSREECVAERPRSNTPLAALTLLNDPTFVEAARAFAARLLGEDQPANERTISQTDEERLQAAFLQAVSRPPDPAESRLLLELLQQSRQAYQKESAAAKELTAVGQAPVNEQLPASELAAWTTVARALLNLHETMTRN</sequence>
<dbReference type="Pfam" id="PF07583">
    <property type="entry name" value="PSCyt2"/>
    <property type="match status" value="1"/>
</dbReference>
<dbReference type="KEGG" id="lcre:Pla8534_18000"/>
<dbReference type="PROSITE" id="PS50942">
    <property type="entry name" value="ENTH"/>
    <property type="match status" value="1"/>
</dbReference>
<feature type="signal peptide" evidence="2">
    <location>
        <begin position="1"/>
        <end position="22"/>
    </location>
</feature>
<dbReference type="EMBL" id="CP036433">
    <property type="protein sequence ID" value="QDU94014.1"/>
    <property type="molecule type" value="Genomic_DNA"/>
</dbReference>
<dbReference type="Pfam" id="PF07587">
    <property type="entry name" value="PSD1"/>
    <property type="match status" value="1"/>
</dbReference>
<accession>A0A518DQC4</accession>
<dbReference type="GO" id="GO:0020037">
    <property type="term" value="F:heme binding"/>
    <property type="evidence" value="ECO:0007669"/>
    <property type="project" value="InterPro"/>
</dbReference>
<dbReference type="AlphaFoldDB" id="A0A518DQC4"/>
<reference evidence="4 5" key="1">
    <citation type="submission" date="2019-02" db="EMBL/GenBank/DDBJ databases">
        <title>Deep-cultivation of Planctomycetes and their phenomic and genomic characterization uncovers novel biology.</title>
        <authorList>
            <person name="Wiegand S."/>
            <person name="Jogler M."/>
            <person name="Boedeker C."/>
            <person name="Pinto D."/>
            <person name="Vollmers J."/>
            <person name="Rivas-Marin E."/>
            <person name="Kohn T."/>
            <person name="Peeters S.H."/>
            <person name="Heuer A."/>
            <person name="Rast P."/>
            <person name="Oberbeckmann S."/>
            <person name="Bunk B."/>
            <person name="Jeske O."/>
            <person name="Meyerdierks A."/>
            <person name="Storesund J.E."/>
            <person name="Kallscheuer N."/>
            <person name="Luecker S."/>
            <person name="Lage O.M."/>
            <person name="Pohl T."/>
            <person name="Merkel B.J."/>
            <person name="Hornburger P."/>
            <person name="Mueller R.-W."/>
            <person name="Bruemmer F."/>
            <person name="Labrenz M."/>
            <person name="Spormann A.M."/>
            <person name="Op den Camp H."/>
            <person name="Overmann J."/>
            <person name="Amann R."/>
            <person name="Jetten M.S.M."/>
            <person name="Mascher T."/>
            <person name="Medema M.H."/>
            <person name="Devos D.P."/>
            <person name="Kaster A.-K."/>
            <person name="Ovreas L."/>
            <person name="Rohde M."/>
            <person name="Galperin M.Y."/>
            <person name="Jogler C."/>
        </authorList>
    </citation>
    <scope>NUCLEOTIDE SEQUENCE [LARGE SCALE GENOMIC DNA]</scope>
    <source>
        <strain evidence="4 5">Pla85_3_4</strain>
    </source>
</reference>
<gene>
    <name evidence="4" type="ORF">Pla8534_18000</name>
</gene>
<dbReference type="GO" id="GO:0009055">
    <property type="term" value="F:electron transfer activity"/>
    <property type="evidence" value="ECO:0007669"/>
    <property type="project" value="InterPro"/>
</dbReference>
<name>A0A518DQC4_9BACT</name>
<evidence type="ECO:0000256" key="1">
    <source>
        <dbReference type="SAM" id="Coils"/>
    </source>
</evidence>
<keyword evidence="1" id="KW-0175">Coiled coil</keyword>